<reference evidence="1 2" key="1">
    <citation type="submission" date="2023-01" db="EMBL/GenBank/DDBJ databases">
        <title>Novel diversity within Roseofilum (Cyanobacteria; Desertifilaceae) from marine benthic mats with descriptions of four novel species.</title>
        <authorList>
            <person name="Wang Y."/>
            <person name="Berthold D.E."/>
            <person name="Hu J."/>
            <person name="Lefler F.W."/>
            <person name="Laughinghouse H.D. IV."/>
        </authorList>
    </citation>
    <scope>NUCLEOTIDE SEQUENCE [LARGE SCALE GENOMIC DNA]</scope>
    <source>
        <strain evidence="1 2">BLCC-M154</strain>
    </source>
</reference>
<dbReference type="EMBL" id="JAQOSP010000123">
    <property type="protein sequence ID" value="MDJ1171664.1"/>
    <property type="molecule type" value="Genomic_DNA"/>
</dbReference>
<name>A0ABT7AYZ8_9CYAN</name>
<sequence>MTMTSELILVTATSVVGLILAGQLLQQESESAPEAEAVPIPVRTDEN</sequence>
<keyword evidence="2" id="KW-1185">Reference proteome</keyword>
<protein>
    <submittedName>
        <fullName evidence="1">Uncharacterized protein</fullName>
    </submittedName>
</protein>
<dbReference type="Proteomes" id="UP001235303">
    <property type="component" value="Unassembled WGS sequence"/>
</dbReference>
<evidence type="ECO:0000313" key="2">
    <source>
        <dbReference type="Proteomes" id="UP001235303"/>
    </source>
</evidence>
<proteinExistence type="predicted"/>
<evidence type="ECO:0000313" key="1">
    <source>
        <dbReference type="EMBL" id="MDJ1171664.1"/>
    </source>
</evidence>
<gene>
    <name evidence="1" type="ORF">PMG71_19745</name>
</gene>
<accession>A0ABT7AYZ8</accession>
<dbReference type="RefSeq" id="WP_283755417.1">
    <property type="nucleotide sequence ID" value="NZ_JAQOSP010000123.1"/>
</dbReference>
<organism evidence="1 2">
    <name type="scientific">Roseofilum acuticapitatum BLCC-M154</name>
    <dbReference type="NCBI Taxonomy" id="3022444"/>
    <lineage>
        <taxon>Bacteria</taxon>
        <taxon>Bacillati</taxon>
        <taxon>Cyanobacteriota</taxon>
        <taxon>Cyanophyceae</taxon>
        <taxon>Desertifilales</taxon>
        <taxon>Desertifilaceae</taxon>
        <taxon>Roseofilum</taxon>
        <taxon>Roseofilum acuticapitatum</taxon>
    </lineage>
</organism>
<comment type="caution">
    <text evidence="1">The sequence shown here is derived from an EMBL/GenBank/DDBJ whole genome shotgun (WGS) entry which is preliminary data.</text>
</comment>